<dbReference type="EMBL" id="CP097095">
    <property type="protein sequence ID" value="UQF79365.1"/>
    <property type="molecule type" value="Genomic_DNA"/>
</dbReference>
<reference evidence="3" key="1">
    <citation type="submission" date="2022-05" db="EMBL/GenBank/DDBJ databases">
        <title>Using nanopore sequencing to obtain complete genomes from saliva samples.</title>
        <authorList>
            <person name="Baker J.L."/>
        </authorList>
    </citation>
    <scope>NUCLEOTIDE SEQUENCE</scope>
    <source>
        <strain evidence="3">JCVI-JB-Ag32</strain>
    </source>
</reference>
<name>A0A9E7DCW1_9ACTO</name>
<dbReference type="InterPro" id="IPR000305">
    <property type="entry name" value="GIY-YIG_endonuc"/>
</dbReference>
<dbReference type="KEGG" id="agh:M3I41_07180"/>
<feature type="domain" description="Schlafen group 3-like DNA/RNA helicase" evidence="2">
    <location>
        <begin position="186"/>
        <end position="569"/>
    </location>
</feature>
<dbReference type="SUPFAM" id="SSF52540">
    <property type="entry name" value="P-loop containing nucleoside triphosphate hydrolases"/>
    <property type="match status" value="1"/>
</dbReference>
<dbReference type="InterPro" id="IPR027417">
    <property type="entry name" value="P-loop_NTPase"/>
</dbReference>
<sequence>MTSYEIKRTKFEPNSVSTLVKTDTRLKNWPVVYILTSSKEVYVGETLDYNKRMSQHLKTVEKNKLDVTHVVIHEKFNKSVCLELESILINLFTGDGKKTVLNANHGIVDADYYQRDSYREIFNEIFESLRSSYGLFSQSKPDIENSDLYKYSPFKQLNEEQENVVTSLSERIISSLSDKKSPLQEFIIQGGAGTGKTILAVYLIKLIADYSSERPITTEEDALPLTQAATKRPLRIGIVIPQSSLRQTIKRVFKSVDGLSDKMVLSPFDVPKIVLNENAKYDLLIVDEAHRLNRFSTQANGSVFKMYRDNNRALYGESDKEGDQHNQLDWMRTCSKNLVLLLDPTQAVRPADMSSKVWESVIADSITNKLYFQLHSQMRMKLSEIDKYKALIDALFGDRPIEESDVPDFSGYDFRIFTNFKEMHEALTRREEEYGLSRMVAGYAWPWISKGDKSDSAPYDFELDGVSMRWNRTVESWVHSPTAFQEVGSIHTIQGYDLNYAGVIIGADVELDESGKYRVNKNNYHDKRGKANNKVANEKTTPERLRRYVANIYKVLLTRGIRGTYIYAEPSGLAERFHQVQQILINREQAAHDKPQH</sequence>
<proteinExistence type="predicted"/>
<evidence type="ECO:0000313" key="3">
    <source>
        <dbReference type="EMBL" id="UQF79365.1"/>
    </source>
</evidence>
<accession>A0A9E7DCW1</accession>
<evidence type="ECO:0000313" key="4">
    <source>
        <dbReference type="Proteomes" id="UP000830236"/>
    </source>
</evidence>
<dbReference type="Gene3D" id="3.40.50.300">
    <property type="entry name" value="P-loop containing nucleotide triphosphate hydrolases"/>
    <property type="match status" value="1"/>
</dbReference>
<dbReference type="Pfam" id="PF01541">
    <property type="entry name" value="GIY-YIG"/>
    <property type="match status" value="1"/>
</dbReference>
<dbReference type="CDD" id="cd10439">
    <property type="entry name" value="GIY-YIG_COG3410"/>
    <property type="match status" value="1"/>
</dbReference>
<organism evidence="3 4">
    <name type="scientific">Actinomyces graevenitzii</name>
    <dbReference type="NCBI Taxonomy" id="55565"/>
    <lineage>
        <taxon>Bacteria</taxon>
        <taxon>Bacillati</taxon>
        <taxon>Actinomycetota</taxon>
        <taxon>Actinomycetes</taxon>
        <taxon>Actinomycetales</taxon>
        <taxon>Actinomycetaceae</taxon>
        <taxon>Actinomyces</taxon>
    </lineage>
</organism>
<evidence type="ECO:0000259" key="2">
    <source>
        <dbReference type="Pfam" id="PF09848"/>
    </source>
</evidence>
<evidence type="ECO:0000259" key="1">
    <source>
        <dbReference type="Pfam" id="PF01541"/>
    </source>
</evidence>
<dbReference type="SUPFAM" id="SSF82771">
    <property type="entry name" value="GIY-YIG endonuclease"/>
    <property type="match status" value="1"/>
</dbReference>
<dbReference type="AlphaFoldDB" id="A0A9E7DCW1"/>
<dbReference type="InterPro" id="IPR035901">
    <property type="entry name" value="GIY-YIG_endonuc_sf"/>
</dbReference>
<feature type="domain" description="GIY-YIG" evidence="1">
    <location>
        <begin position="31"/>
        <end position="92"/>
    </location>
</feature>
<dbReference type="Proteomes" id="UP000830236">
    <property type="component" value="Chromosome"/>
</dbReference>
<gene>
    <name evidence="3" type="ORF">M3I41_07180</name>
</gene>
<dbReference type="Pfam" id="PF09848">
    <property type="entry name" value="SLFN-g3_helicase"/>
    <property type="match status" value="1"/>
</dbReference>
<protein>
    <submittedName>
        <fullName evidence="3">DUF2075 domain-containing protein</fullName>
    </submittedName>
</protein>
<dbReference type="InterPro" id="IPR018647">
    <property type="entry name" value="SLFN_3-like_DNA/RNA_helicase"/>
</dbReference>